<organism evidence="1 2">
    <name type="scientific">Catharanthus roseus</name>
    <name type="common">Madagascar periwinkle</name>
    <name type="synonym">Vinca rosea</name>
    <dbReference type="NCBI Taxonomy" id="4058"/>
    <lineage>
        <taxon>Eukaryota</taxon>
        <taxon>Viridiplantae</taxon>
        <taxon>Streptophyta</taxon>
        <taxon>Embryophyta</taxon>
        <taxon>Tracheophyta</taxon>
        <taxon>Spermatophyta</taxon>
        <taxon>Magnoliopsida</taxon>
        <taxon>eudicotyledons</taxon>
        <taxon>Gunneridae</taxon>
        <taxon>Pentapetalae</taxon>
        <taxon>asterids</taxon>
        <taxon>lamiids</taxon>
        <taxon>Gentianales</taxon>
        <taxon>Apocynaceae</taxon>
        <taxon>Rauvolfioideae</taxon>
        <taxon>Vinceae</taxon>
        <taxon>Catharanthinae</taxon>
        <taxon>Catharanthus</taxon>
    </lineage>
</organism>
<name>A0ACC0B3K1_CATRO</name>
<reference evidence="2" key="1">
    <citation type="journal article" date="2023" name="Nat. Plants">
        <title>Single-cell RNA sequencing provides a high-resolution roadmap for understanding the multicellular compartmentation of specialized metabolism.</title>
        <authorList>
            <person name="Sun S."/>
            <person name="Shen X."/>
            <person name="Li Y."/>
            <person name="Li Y."/>
            <person name="Wang S."/>
            <person name="Li R."/>
            <person name="Zhang H."/>
            <person name="Shen G."/>
            <person name="Guo B."/>
            <person name="Wei J."/>
            <person name="Xu J."/>
            <person name="St-Pierre B."/>
            <person name="Chen S."/>
            <person name="Sun C."/>
        </authorList>
    </citation>
    <scope>NUCLEOTIDE SEQUENCE [LARGE SCALE GENOMIC DNA]</scope>
</reference>
<keyword evidence="2" id="KW-1185">Reference proteome</keyword>
<sequence length="276" mass="30829">MSRSVKICKRRSNKELIMVPSLTFTMGSNSPMLRSKNNYEHILNDSPWVVLGHNLTVGKWKPNFCPSQDKISETLVWVRFPEISIEFFHENFLLRMGDLVGRTVKRSCIEILPMSEISPAPPSQDSFCTHCKKTGHELTNCFQLVGYPHWWPKQVNFDGRGSQPGRGGRGQPARGRHGRLCGWPLFGRMDAGNSPGGRRPDAWPTQRASGVEEKVVAAMSLLEKKNTASSGRSHHMTGRKDFLSNLNNVYPYSIGQPNGAKAVALEEGTVSLTPRL</sequence>
<evidence type="ECO:0000313" key="2">
    <source>
        <dbReference type="Proteomes" id="UP001060085"/>
    </source>
</evidence>
<accession>A0ACC0B3K1</accession>
<protein>
    <submittedName>
        <fullName evidence="1">Uncharacterized protein</fullName>
    </submittedName>
</protein>
<gene>
    <name evidence="1" type="ORF">M9H77_17062</name>
</gene>
<dbReference type="EMBL" id="CM044704">
    <property type="protein sequence ID" value="KAI5667209.1"/>
    <property type="molecule type" value="Genomic_DNA"/>
</dbReference>
<comment type="caution">
    <text evidence="1">The sequence shown here is derived from an EMBL/GenBank/DDBJ whole genome shotgun (WGS) entry which is preliminary data.</text>
</comment>
<evidence type="ECO:0000313" key="1">
    <source>
        <dbReference type="EMBL" id="KAI5667209.1"/>
    </source>
</evidence>
<dbReference type="Proteomes" id="UP001060085">
    <property type="component" value="Linkage Group LG04"/>
</dbReference>
<proteinExistence type="predicted"/>